<proteinExistence type="predicted"/>
<dbReference type="GO" id="GO:0005829">
    <property type="term" value="C:cytosol"/>
    <property type="evidence" value="ECO:0007669"/>
    <property type="project" value="TreeGrafter"/>
</dbReference>
<accession>H2Z0P9</accession>
<reference evidence="3" key="2">
    <citation type="submission" date="2025-08" db="UniProtKB">
        <authorList>
            <consortium name="Ensembl"/>
        </authorList>
    </citation>
    <scope>IDENTIFICATION</scope>
</reference>
<dbReference type="PANTHER" id="PTHR20882:SF14">
    <property type="entry name" value="CYTOPLASMIC TRNA 2-THIOLATION PROTEIN 2"/>
    <property type="match status" value="1"/>
</dbReference>
<organism evidence="3 4">
    <name type="scientific">Ciona savignyi</name>
    <name type="common">Pacific transparent sea squirt</name>
    <dbReference type="NCBI Taxonomy" id="51511"/>
    <lineage>
        <taxon>Eukaryota</taxon>
        <taxon>Metazoa</taxon>
        <taxon>Chordata</taxon>
        <taxon>Tunicata</taxon>
        <taxon>Ascidiacea</taxon>
        <taxon>Phlebobranchia</taxon>
        <taxon>Cionidae</taxon>
        <taxon>Ciona</taxon>
    </lineage>
</organism>
<dbReference type="InterPro" id="IPR019407">
    <property type="entry name" value="CTU2"/>
</dbReference>
<dbReference type="SUPFAM" id="SSF52402">
    <property type="entry name" value="Adenine nucleotide alpha hydrolases-like"/>
    <property type="match status" value="1"/>
</dbReference>
<dbReference type="PANTHER" id="PTHR20882">
    <property type="entry name" value="CYTOPLASMIC TRNA 2-THIOLATION PROTEIN 2"/>
    <property type="match status" value="1"/>
</dbReference>
<dbReference type="OMA" id="NCNEKIQ"/>
<dbReference type="InterPro" id="IPR014729">
    <property type="entry name" value="Rossmann-like_a/b/a_fold"/>
</dbReference>
<dbReference type="GO" id="GO:0002143">
    <property type="term" value="P:tRNA wobble position uridine thiolation"/>
    <property type="evidence" value="ECO:0007669"/>
    <property type="project" value="TreeGrafter"/>
</dbReference>
<dbReference type="GO" id="GO:0000049">
    <property type="term" value="F:tRNA binding"/>
    <property type="evidence" value="ECO:0007669"/>
    <property type="project" value="InterPro"/>
</dbReference>
<evidence type="ECO:0008006" key="5">
    <source>
        <dbReference type="Google" id="ProtNLM"/>
    </source>
</evidence>
<protein>
    <recommendedName>
        <fullName evidence="5">Cytoplasmic tRNA 2-thiolation protein 2</fullName>
    </recommendedName>
</protein>
<dbReference type="GO" id="GO:0016783">
    <property type="term" value="F:sulfurtransferase activity"/>
    <property type="evidence" value="ECO:0007669"/>
    <property type="project" value="TreeGrafter"/>
</dbReference>
<dbReference type="GeneTree" id="ENSGT00390000008797"/>
<dbReference type="Gene3D" id="3.40.50.620">
    <property type="entry name" value="HUPs"/>
    <property type="match status" value="1"/>
</dbReference>
<dbReference type="AlphaFoldDB" id="H2Z0P9"/>
<reference evidence="3" key="3">
    <citation type="submission" date="2025-09" db="UniProtKB">
        <authorList>
            <consortium name="Ensembl"/>
        </authorList>
    </citation>
    <scope>IDENTIFICATION</scope>
</reference>
<keyword evidence="4" id="KW-1185">Reference proteome</keyword>
<keyword evidence="1" id="KW-0963">Cytoplasm</keyword>
<evidence type="ECO:0000313" key="3">
    <source>
        <dbReference type="Ensembl" id="ENSCSAVP00000011161.1"/>
    </source>
</evidence>
<dbReference type="eggNOG" id="KOG2594">
    <property type="taxonomic scope" value="Eukaryota"/>
</dbReference>
<evidence type="ECO:0000256" key="1">
    <source>
        <dbReference type="ARBA" id="ARBA00022490"/>
    </source>
</evidence>
<dbReference type="STRING" id="51511.ENSCSAVP00000011161"/>
<dbReference type="HOGENOM" id="CLU_1399165_0_0_1"/>
<reference evidence="4" key="1">
    <citation type="submission" date="2003-08" db="EMBL/GenBank/DDBJ databases">
        <authorList>
            <person name="Birren B."/>
            <person name="Nusbaum C."/>
            <person name="Abebe A."/>
            <person name="Abouelleil A."/>
            <person name="Adekoya E."/>
            <person name="Ait-zahra M."/>
            <person name="Allen N."/>
            <person name="Allen T."/>
            <person name="An P."/>
            <person name="Anderson M."/>
            <person name="Anderson S."/>
            <person name="Arachchi H."/>
            <person name="Armbruster J."/>
            <person name="Bachantsang P."/>
            <person name="Baldwin J."/>
            <person name="Barry A."/>
            <person name="Bayul T."/>
            <person name="Blitshsteyn B."/>
            <person name="Bloom T."/>
            <person name="Blye J."/>
            <person name="Boguslavskiy L."/>
            <person name="Borowsky M."/>
            <person name="Boukhgalter B."/>
            <person name="Brunache A."/>
            <person name="Butler J."/>
            <person name="Calixte N."/>
            <person name="Calvo S."/>
            <person name="Camarata J."/>
            <person name="Campo K."/>
            <person name="Chang J."/>
            <person name="Cheshatsang Y."/>
            <person name="Citroen M."/>
            <person name="Collymore A."/>
            <person name="Considine T."/>
            <person name="Cook A."/>
            <person name="Cooke P."/>
            <person name="Corum B."/>
            <person name="Cuomo C."/>
            <person name="David R."/>
            <person name="Dawoe T."/>
            <person name="Degray S."/>
            <person name="Dodge S."/>
            <person name="Dooley K."/>
            <person name="Dorje P."/>
            <person name="Dorjee K."/>
            <person name="Dorris L."/>
            <person name="Duffey N."/>
            <person name="Dupes A."/>
            <person name="Elkins T."/>
            <person name="Engels R."/>
            <person name="Erickson J."/>
            <person name="Farina A."/>
            <person name="Faro S."/>
            <person name="Ferreira P."/>
            <person name="Fischer H."/>
            <person name="Fitzgerald M."/>
            <person name="Foley K."/>
            <person name="Gage D."/>
            <person name="Galagan J."/>
            <person name="Gearin G."/>
            <person name="Gnerre S."/>
            <person name="Gnirke A."/>
            <person name="Goyette A."/>
            <person name="Graham J."/>
            <person name="Grandbois E."/>
            <person name="Gyaltsen K."/>
            <person name="Hafez N."/>
            <person name="Hagopian D."/>
            <person name="Hagos B."/>
            <person name="Hall J."/>
            <person name="Hatcher B."/>
            <person name="Heller A."/>
            <person name="Higgins H."/>
            <person name="Honan T."/>
            <person name="Horn A."/>
            <person name="Houde N."/>
            <person name="Hughes L."/>
            <person name="Hulme W."/>
            <person name="Husby E."/>
            <person name="Iliev I."/>
            <person name="Jaffe D."/>
            <person name="Jones C."/>
            <person name="Kamal M."/>
            <person name="Kamat A."/>
            <person name="Kamvysselis M."/>
            <person name="Karlsson E."/>
            <person name="Kells C."/>
            <person name="Kieu A."/>
            <person name="Kisner P."/>
            <person name="Kodira C."/>
            <person name="Kulbokas E."/>
            <person name="Labutti K."/>
            <person name="Lama D."/>
            <person name="Landers T."/>
            <person name="Leger J."/>
            <person name="Levine S."/>
            <person name="Lewis D."/>
            <person name="Lewis T."/>
            <person name="Lindblad-toh K."/>
            <person name="Liu X."/>
            <person name="Lokyitsang T."/>
            <person name="Lokyitsang Y."/>
            <person name="Lucien O."/>
            <person name="Lui A."/>
            <person name="Ma L.J."/>
            <person name="Mabbitt R."/>
            <person name="Macdonald J."/>
            <person name="Maclean C."/>
            <person name="Major J."/>
            <person name="Manning J."/>
            <person name="Marabella R."/>
            <person name="Maru K."/>
            <person name="Matthews C."/>
            <person name="Mauceli E."/>
            <person name="Mccarthy M."/>
            <person name="Mcdonough S."/>
            <person name="Mcghee T."/>
            <person name="Meldrim J."/>
            <person name="Meneus L."/>
            <person name="Mesirov J."/>
            <person name="Mihalev A."/>
            <person name="Mihova T."/>
            <person name="Mikkelsen T."/>
            <person name="Mlenga V."/>
            <person name="Moru K."/>
            <person name="Mozes J."/>
            <person name="Mulrain L."/>
            <person name="Munson G."/>
            <person name="Naylor J."/>
            <person name="Newes C."/>
            <person name="Nguyen C."/>
            <person name="Nguyen N."/>
            <person name="Nguyen T."/>
            <person name="Nicol R."/>
            <person name="Nielsen C."/>
            <person name="Nizzari M."/>
            <person name="Norbu C."/>
            <person name="Norbu N."/>
            <person name="O'donnell P."/>
            <person name="Okoawo O."/>
            <person name="O'leary S."/>
            <person name="Omotosho B."/>
            <person name="O'neill K."/>
            <person name="Osman S."/>
            <person name="Parker S."/>
            <person name="Perrin D."/>
            <person name="Phunkhang P."/>
            <person name="Piqani B."/>
            <person name="Purcell S."/>
            <person name="Rachupka T."/>
            <person name="Ramasamy U."/>
            <person name="Rameau R."/>
            <person name="Ray V."/>
            <person name="Raymond C."/>
            <person name="Retta R."/>
            <person name="Richardson S."/>
            <person name="Rise C."/>
            <person name="Rodriguez J."/>
            <person name="Rogers J."/>
            <person name="Rogov P."/>
            <person name="Rutman M."/>
            <person name="Schupbach R."/>
            <person name="Seaman C."/>
            <person name="Settipalli S."/>
            <person name="Sharpe T."/>
            <person name="Sheridan J."/>
            <person name="Sherpa N."/>
            <person name="Shi J."/>
            <person name="Smirnov S."/>
            <person name="Smith C."/>
            <person name="Sougnez C."/>
            <person name="Spencer B."/>
            <person name="Stalker J."/>
            <person name="Stange-thomann N."/>
            <person name="Stavropoulos S."/>
            <person name="Stetson K."/>
            <person name="Stone C."/>
            <person name="Stone S."/>
            <person name="Stubbs M."/>
            <person name="Talamas J."/>
            <person name="Tchuinga P."/>
            <person name="Tenzing P."/>
            <person name="Tesfaye S."/>
            <person name="Theodore J."/>
            <person name="Thoulutsang Y."/>
            <person name="Topham K."/>
            <person name="Towey S."/>
            <person name="Tsamla T."/>
            <person name="Tsomo N."/>
            <person name="Vallee D."/>
            <person name="Vassiliev H."/>
            <person name="Venkataraman V."/>
            <person name="Vinson J."/>
            <person name="Vo A."/>
            <person name="Wade C."/>
            <person name="Wang S."/>
            <person name="Wangchuk T."/>
            <person name="Wangdi T."/>
            <person name="Whittaker C."/>
            <person name="Wilkinson J."/>
            <person name="Wu Y."/>
            <person name="Wyman D."/>
            <person name="Yadav S."/>
            <person name="Yang S."/>
            <person name="Yang X."/>
            <person name="Yeager S."/>
            <person name="Yee E."/>
            <person name="Young G."/>
            <person name="Zainoun J."/>
            <person name="Zembeck L."/>
            <person name="Zimmer A."/>
            <person name="Zody M."/>
            <person name="Lander E."/>
        </authorList>
    </citation>
    <scope>NUCLEOTIDE SEQUENCE [LARGE SCALE GENOMIC DNA]</scope>
</reference>
<evidence type="ECO:0000313" key="4">
    <source>
        <dbReference type="Proteomes" id="UP000007875"/>
    </source>
</evidence>
<sequence length="195" mass="22060">MCQVKEEEFTPNTETLISTNKACVKCEKDSVIVVGTNGTFCRGCFEVYFSHKFRASMGRNPVVRHHDKVAVAYSGGNNSSALLNLIVKGLDPNAVKKLKFSPGLIFVDDSSLYADNCNEKIQEIEEIMKQTGFPYHVVKLEEVFVAEESEKYENKIPNIEKLQKLFDSITTLTSKQETLYRLRCRLLSHKAKELG</sequence>
<dbReference type="Proteomes" id="UP000007875">
    <property type="component" value="Unassembled WGS sequence"/>
</dbReference>
<keyword evidence="2" id="KW-0819">tRNA processing</keyword>
<evidence type="ECO:0000256" key="2">
    <source>
        <dbReference type="ARBA" id="ARBA00022694"/>
    </source>
</evidence>
<dbReference type="InParanoid" id="H2Z0P9"/>
<name>H2Z0P9_CIOSA</name>
<dbReference type="Ensembl" id="ENSCSAVT00000011292.1">
    <property type="protein sequence ID" value="ENSCSAVP00000011161.1"/>
    <property type="gene ID" value="ENSCSAVG00000006523.1"/>
</dbReference>
<dbReference type="FunCoup" id="H2Z0P9">
    <property type="interactions" value="541"/>
</dbReference>